<organism evidence="3 4">
    <name type="scientific">Hordeum vulgare subsp. vulgare</name>
    <name type="common">Domesticated barley</name>
    <dbReference type="NCBI Taxonomy" id="112509"/>
    <lineage>
        <taxon>Eukaryota</taxon>
        <taxon>Viridiplantae</taxon>
        <taxon>Streptophyta</taxon>
        <taxon>Embryophyta</taxon>
        <taxon>Tracheophyta</taxon>
        <taxon>Spermatophyta</taxon>
        <taxon>Magnoliopsida</taxon>
        <taxon>Liliopsida</taxon>
        <taxon>Poales</taxon>
        <taxon>Poaceae</taxon>
        <taxon>BOP clade</taxon>
        <taxon>Pooideae</taxon>
        <taxon>Triticodae</taxon>
        <taxon>Triticeae</taxon>
        <taxon>Hordeinae</taxon>
        <taxon>Hordeum</taxon>
    </lineage>
</organism>
<feature type="compositionally biased region" description="Polar residues" evidence="1">
    <location>
        <begin position="1"/>
        <end position="13"/>
    </location>
</feature>
<dbReference type="SMR" id="A0A8I6YNK2"/>
<proteinExistence type="predicted"/>
<sequence length="144" mass="15010">MQSSPRLRPSSNPYKYHSASACTATASQPASRSSRSPRQRLREEDVTYGTMAPSTVPRALLAVSLVLLVAGGLGPAAEAQRPGECVPQLNRLLACRAYLVPGAADPSAECCGALSSISRDCACSTMGIINSLPSRCNIGQVNCS</sequence>
<feature type="region of interest" description="Disordered" evidence="1">
    <location>
        <begin position="1"/>
        <end position="49"/>
    </location>
</feature>
<reference evidence="3" key="2">
    <citation type="submission" date="2020-10" db="EMBL/GenBank/DDBJ databases">
        <authorList>
            <person name="Scholz U."/>
            <person name="Mascher M."/>
            <person name="Fiebig A."/>
        </authorList>
    </citation>
    <scope>NUCLEOTIDE SEQUENCE [LARGE SCALE GENOMIC DNA]</scope>
    <source>
        <strain evidence="3">cv. Morex</strain>
    </source>
</reference>
<dbReference type="InterPro" id="IPR016140">
    <property type="entry name" value="Bifunc_inhib/LTP/seed_store"/>
</dbReference>
<feature type="domain" description="Bifunctional inhibitor/plant lipid transfer protein/seed storage helical" evidence="2">
    <location>
        <begin position="85"/>
        <end position="143"/>
    </location>
</feature>
<dbReference type="PANTHER" id="PTHR35501">
    <property type="entry name" value="PROTEIN YY1"/>
    <property type="match status" value="1"/>
</dbReference>
<dbReference type="Gramene" id="HORVU.MOREX.r3.7HG0686920.1">
    <property type="protein sequence ID" value="HORVU.MOREX.r3.7HG0686920.1"/>
    <property type="gene ID" value="HORVU.MOREX.r3.7HG0686920"/>
</dbReference>
<dbReference type="PANTHER" id="PTHR35501:SF7">
    <property type="entry name" value="NON-SPECIFIC LIPID-TRANSFER PROTEIN C4"/>
    <property type="match status" value="1"/>
</dbReference>
<evidence type="ECO:0000313" key="3">
    <source>
        <dbReference type="EnsemblPlants" id="HORVU.MOREX.r3.7HG0686920.1"/>
    </source>
</evidence>
<dbReference type="AlphaFoldDB" id="A0A8I6YNK2"/>
<keyword evidence="4" id="KW-1185">Reference proteome</keyword>
<evidence type="ECO:0000259" key="2">
    <source>
        <dbReference type="SMART" id="SM00499"/>
    </source>
</evidence>
<dbReference type="Proteomes" id="UP000011116">
    <property type="component" value="Chromosome 7H"/>
</dbReference>
<reference evidence="3" key="3">
    <citation type="submission" date="2022-01" db="UniProtKB">
        <authorList>
            <consortium name="EnsemblPlants"/>
        </authorList>
    </citation>
    <scope>IDENTIFICATION</scope>
    <source>
        <strain evidence="3">subsp. vulgare</strain>
    </source>
</reference>
<feature type="compositionally biased region" description="Low complexity" evidence="1">
    <location>
        <begin position="26"/>
        <end position="36"/>
    </location>
</feature>
<name>A0A8I6YNK2_HORVV</name>
<dbReference type="EnsemblPlants" id="HORVU.MOREX.r3.7HG0686920.1">
    <property type="protein sequence ID" value="HORVU.MOREX.r3.7HG0686920.1"/>
    <property type="gene ID" value="HORVU.MOREX.r3.7HG0686920"/>
</dbReference>
<dbReference type="Gene3D" id="1.10.110.10">
    <property type="entry name" value="Plant lipid-transfer and hydrophobic proteins"/>
    <property type="match status" value="1"/>
</dbReference>
<reference evidence="4" key="1">
    <citation type="journal article" date="2012" name="Nature">
        <title>A physical, genetic and functional sequence assembly of the barley genome.</title>
        <authorList>
            <consortium name="The International Barley Genome Sequencing Consortium"/>
            <person name="Mayer K.F."/>
            <person name="Waugh R."/>
            <person name="Brown J.W."/>
            <person name="Schulman A."/>
            <person name="Langridge P."/>
            <person name="Platzer M."/>
            <person name="Fincher G.B."/>
            <person name="Muehlbauer G.J."/>
            <person name="Sato K."/>
            <person name="Close T.J."/>
            <person name="Wise R.P."/>
            <person name="Stein N."/>
        </authorList>
    </citation>
    <scope>NUCLEOTIDE SEQUENCE [LARGE SCALE GENOMIC DNA]</scope>
    <source>
        <strain evidence="4">cv. Morex</strain>
    </source>
</reference>
<evidence type="ECO:0000256" key="1">
    <source>
        <dbReference type="SAM" id="MobiDB-lite"/>
    </source>
</evidence>
<dbReference type="SMART" id="SM00499">
    <property type="entry name" value="AAI"/>
    <property type="match status" value="1"/>
</dbReference>
<dbReference type="InterPro" id="IPR036312">
    <property type="entry name" value="Bifun_inhib/LTP/seed_sf"/>
</dbReference>
<dbReference type="SUPFAM" id="SSF47699">
    <property type="entry name" value="Bifunctional inhibitor/lipid-transfer protein/seed storage 2S albumin"/>
    <property type="match status" value="1"/>
</dbReference>
<evidence type="ECO:0000313" key="4">
    <source>
        <dbReference type="Proteomes" id="UP000011116"/>
    </source>
</evidence>
<dbReference type="Pfam" id="PF14368">
    <property type="entry name" value="LTP_2"/>
    <property type="match status" value="1"/>
</dbReference>
<accession>A0A8I6YNK2</accession>
<protein>
    <recommendedName>
        <fullName evidence="2">Bifunctional inhibitor/plant lipid transfer protein/seed storage helical domain-containing protein</fullName>
    </recommendedName>
</protein>